<dbReference type="GO" id="GO:0043139">
    <property type="term" value="F:5'-3' DNA helicase activity"/>
    <property type="evidence" value="ECO:0007669"/>
    <property type="project" value="UniProtKB-EC"/>
</dbReference>
<evidence type="ECO:0000313" key="8">
    <source>
        <dbReference type="Proteomes" id="UP000002593"/>
    </source>
</evidence>
<dbReference type="OrthoDB" id="107033at2157"/>
<dbReference type="Proteomes" id="UP000002593">
    <property type="component" value="Chromosome"/>
</dbReference>
<dbReference type="RefSeq" id="WP_011822679.1">
    <property type="nucleotide sequence ID" value="NC_008818.1"/>
</dbReference>
<comment type="catalytic activity">
    <reaction evidence="2">
        <text>Couples ATP hydrolysis with the unwinding of duplex DNA by translocating in the 3'-5' direction.</text>
        <dbReference type="EC" id="5.6.2.4"/>
    </reaction>
</comment>
<accession>A2BN00</accession>
<keyword evidence="5" id="KW-0175">Coiled coil</keyword>
<dbReference type="EnsemblBacteria" id="ABM81361">
    <property type="protein sequence ID" value="ABM81361"/>
    <property type="gene ID" value="Hbut_1539"/>
</dbReference>
<dbReference type="EMBL" id="CP000493">
    <property type="protein sequence ID" value="ABM81361.1"/>
    <property type="molecule type" value="Genomic_DNA"/>
</dbReference>
<evidence type="ECO:0000259" key="6">
    <source>
        <dbReference type="Pfam" id="PF01935"/>
    </source>
</evidence>
<sequence length="557" mass="61568">MTLLVGFVLSGSTSDEAKIQLTEAGEERLREGQLVIIESNRGSELLLARIERIVPVNEFFVEGDPWSEARRRGLLPPLAEEVARRYTLAEAAILGKAGRRGLEEPDRPPKPGDRVRMLGSGELEKLLGVERDAPGVVWYGELLGYEGLGLPLDIENITMHVGVFGETGSGKSYGVGYMLELLSRIPLGDGRYGALPAVVVDANGDYLDYHEAFASGHRLGEYHAVYRLVFPRSPARFEPYTRTVTIDLDVFTARELAEFIVTYKSGGVDVNELQVAALERVLRELGEEYQSYTEIFTRRVSELYELLSELSTGRGAPIHPQTARAVRSAVDKFVGDIVEGYGVISRKPSIDKGFIDELTAQPSLAIIDFSAEGAPGIPLPVRQLVVAYLARLLYKVFTEYKVRGEERYLALVIEEAQNYAPNPRTYPVAWSLARDYLALIATQGRKFGLCLVLVSQRPAFVDPVVLSMVNTWIIYRLAVEDIPYVSKLSGGLPRSLERRLTRLPRGIAVVTGQMNMLGFPALVRTGRRRVSHAMGRTRLVESLRRVYGVGEGAGGKG</sequence>
<dbReference type="Pfam" id="PF01935">
    <property type="entry name" value="DUF87"/>
    <property type="match status" value="1"/>
</dbReference>
<dbReference type="PANTHER" id="PTHR42957">
    <property type="entry name" value="HELICASE MJ1565-RELATED"/>
    <property type="match status" value="1"/>
</dbReference>
<dbReference type="InterPro" id="IPR002789">
    <property type="entry name" value="HerA_central"/>
</dbReference>
<dbReference type="STRING" id="415426.Hbut_1539"/>
<comment type="catalytic activity">
    <reaction evidence="4">
        <text>ATP + H2O = ADP + phosphate + H(+)</text>
        <dbReference type="Rhea" id="RHEA:13065"/>
        <dbReference type="ChEBI" id="CHEBI:15377"/>
        <dbReference type="ChEBI" id="CHEBI:15378"/>
        <dbReference type="ChEBI" id="CHEBI:30616"/>
        <dbReference type="ChEBI" id="CHEBI:43474"/>
        <dbReference type="ChEBI" id="CHEBI:456216"/>
        <dbReference type="EC" id="5.6.2.4"/>
    </reaction>
</comment>
<organism evidence="7 8">
    <name type="scientific">Hyperthermus butylicus (strain DSM 5456 / JCM 9403 / PLM1-5)</name>
    <dbReference type="NCBI Taxonomy" id="415426"/>
    <lineage>
        <taxon>Archaea</taxon>
        <taxon>Thermoproteota</taxon>
        <taxon>Thermoprotei</taxon>
        <taxon>Desulfurococcales</taxon>
        <taxon>Pyrodictiaceae</taxon>
        <taxon>Hyperthermus</taxon>
    </lineage>
</organism>
<dbReference type="InterPro" id="IPR027417">
    <property type="entry name" value="P-loop_NTPase"/>
</dbReference>
<dbReference type="eggNOG" id="arCOG00280">
    <property type="taxonomic scope" value="Archaea"/>
</dbReference>
<dbReference type="PANTHER" id="PTHR42957:SF2">
    <property type="entry name" value="HELICASE HERA CENTRAL DOMAIN-CONTAINING PROTEIN"/>
    <property type="match status" value="1"/>
</dbReference>
<evidence type="ECO:0000256" key="1">
    <source>
        <dbReference type="ARBA" id="ARBA00007816"/>
    </source>
</evidence>
<protein>
    <submittedName>
        <fullName evidence="7">Conserved crenarchaeal protein</fullName>
    </submittedName>
</protein>
<dbReference type="GeneID" id="4782030"/>
<evidence type="ECO:0000256" key="5">
    <source>
        <dbReference type="SAM" id="Coils"/>
    </source>
</evidence>
<evidence type="ECO:0000313" key="7">
    <source>
        <dbReference type="EMBL" id="ABM81361.1"/>
    </source>
</evidence>
<dbReference type="KEGG" id="hbu:Hbut_1539"/>
<evidence type="ECO:0000256" key="2">
    <source>
        <dbReference type="ARBA" id="ARBA00034617"/>
    </source>
</evidence>
<comment type="similarity">
    <text evidence="1">Belongs to the HerA family.</text>
</comment>
<proteinExistence type="inferred from homology"/>
<dbReference type="GO" id="GO:0043138">
    <property type="term" value="F:3'-5' DNA helicase activity"/>
    <property type="evidence" value="ECO:0007669"/>
    <property type="project" value="UniProtKB-EC"/>
</dbReference>
<dbReference type="AlphaFoldDB" id="A2BN00"/>
<feature type="domain" description="Helicase HerA central" evidence="6">
    <location>
        <begin position="139"/>
        <end position="392"/>
    </location>
</feature>
<dbReference type="Gene3D" id="3.40.50.300">
    <property type="entry name" value="P-loop containing nucleotide triphosphate hydrolases"/>
    <property type="match status" value="2"/>
</dbReference>
<feature type="coiled-coil region" evidence="5">
    <location>
        <begin position="268"/>
        <end position="295"/>
    </location>
</feature>
<evidence type="ECO:0000256" key="4">
    <source>
        <dbReference type="ARBA" id="ARBA00048988"/>
    </source>
</evidence>
<keyword evidence="8" id="KW-1185">Reference proteome</keyword>
<dbReference type="InterPro" id="IPR008571">
    <property type="entry name" value="HerA-like"/>
</dbReference>
<reference evidence="7 8" key="1">
    <citation type="journal article" date="2007" name="Archaea">
        <title>The genome of Hyperthermus butylicus: a sulfur-reducing, peptide fermenting, neutrophilic Crenarchaeote growing up to 108 degrees C.</title>
        <authorList>
            <person name="Brugger K."/>
            <person name="Chen L."/>
            <person name="Stark M."/>
            <person name="Zibat A."/>
            <person name="Redder P."/>
            <person name="Ruepp A."/>
            <person name="Awayez M."/>
            <person name="She Q."/>
            <person name="Garrett R.A."/>
            <person name="Klenk H.P."/>
        </authorList>
    </citation>
    <scope>NUCLEOTIDE SEQUENCE [LARGE SCALE GENOMIC DNA]</scope>
    <source>
        <strain evidence="8">DSM 5456 / JCM 9403 / PLM1-5</strain>
    </source>
</reference>
<comment type="catalytic activity">
    <reaction evidence="3">
        <text>ATP + H2O = ADP + phosphate + H(+)</text>
        <dbReference type="Rhea" id="RHEA:13065"/>
        <dbReference type="ChEBI" id="CHEBI:15377"/>
        <dbReference type="ChEBI" id="CHEBI:15378"/>
        <dbReference type="ChEBI" id="CHEBI:30616"/>
        <dbReference type="ChEBI" id="CHEBI:43474"/>
        <dbReference type="ChEBI" id="CHEBI:456216"/>
        <dbReference type="EC" id="5.6.2.3"/>
    </reaction>
</comment>
<gene>
    <name evidence="7" type="ordered locus">Hbut_1539</name>
</gene>
<dbReference type="HOGENOM" id="CLU_488874_0_0_2"/>
<dbReference type="SUPFAM" id="SSF52540">
    <property type="entry name" value="P-loop containing nucleoside triphosphate hydrolases"/>
    <property type="match status" value="1"/>
</dbReference>
<evidence type="ECO:0000256" key="3">
    <source>
        <dbReference type="ARBA" id="ARBA00048954"/>
    </source>
</evidence>
<name>A2BN00_HYPBU</name>